<dbReference type="EMBL" id="JAMXLR010000006">
    <property type="protein sequence ID" value="MCO6042644.1"/>
    <property type="molecule type" value="Genomic_DNA"/>
</dbReference>
<organism evidence="2 3">
    <name type="scientific">Aeoliella straminimaris</name>
    <dbReference type="NCBI Taxonomy" id="2954799"/>
    <lineage>
        <taxon>Bacteria</taxon>
        <taxon>Pseudomonadati</taxon>
        <taxon>Planctomycetota</taxon>
        <taxon>Planctomycetia</taxon>
        <taxon>Pirellulales</taxon>
        <taxon>Lacipirellulaceae</taxon>
        <taxon>Aeoliella</taxon>
    </lineage>
</organism>
<evidence type="ECO:0000313" key="3">
    <source>
        <dbReference type="Proteomes" id="UP001155241"/>
    </source>
</evidence>
<name>A0A9X2JH85_9BACT</name>
<dbReference type="RefSeq" id="WP_252850742.1">
    <property type="nucleotide sequence ID" value="NZ_JAMXLR010000006.1"/>
</dbReference>
<dbReference type="Pfam" id="PF07596">
    <property type="entry name" value="SBP_bac_10"/>
    <property type="match status" value="1"/>
</dbReference>
<sequence length="339" mass="36909">MNILYRSIGPPRRRRTGFTLVELLVVIAIIGILVALLLPAVQAARESARRSQCMNNLKQLGLALQNYESARQMLPSLENRYTPTAILLPYCEQSQLADQFDFTESAATDAPESIQAAATVVPMFLCPSDSEPVLHTVEDFGTPRQWAGCNYGINGSSGVGTSQNCDPFANKTDGLCYKDSKLRFARVTDGLSNTLAFTESLRGPCDEVPSDTTPDVQRYVASLGLDVASLVPTADQAEQSGAASAISAASSWNSQRLCNWFKMDRIPGTIMIGRFPPNSPIPDLGARRIRIQAARSNHPGGVNACFADGSVRFFNDDTNYLVWQSYWTRAGGELISEAE</sequence>
<comment type="caution">
    <text evidence="2">The sequence shown here is derived from an EMBL/GenBank/DDBJ whole genome shotgun (WGS) entry which is preliminary data.</text>
</comment>
<dbReference type="NCBIfam" id="TIGR04294">
    <property type="entry name" value="pre_pil_HX9DG"/>
    <property type="match status" value="1"/>
</dbReference>
<dbReference type="InterPro" id="IPR012902">
    <property type="entry name" value="N_methyl_site"/>
</dbReference>
<dbReference type="Pfam" id="PF07963">
    <property type="entry name" value="N_methyl"/>
    <property type="match status" value="1"/>
</dbReference>
<dbReference type="InterPro" id="IPR045584">
    <property type="entry name" value="Pilin-like"/>
</dbReference>
<protein>
    <submittedName>
        <fullName evidence="2">DUF1559 domain-containing protein</fullName>
    </submittedName>
</protein>
<evidence type="ECO:0000259" key="1">
    <source>
        <dbReference type="Pfam" id="PF07596"/>
    </source>
</evidence>
<feature type="domain" description="DUF1559" evidence="1">
    <location>
        <begin position="42"/>
        <end position="318"/>
    </location>
</feature>
<dbReference type="PANTHER" id="PTHR30093">
    <property type="entry name" value="GENERAL SECRETION PATHWAY PROTEIN G"/>
    <property type="match status" value="1"/>
</dbReference>
<keyword evidence="3" id="KW-1185">Reference proteome</keyword>
<dbReference type="SUPFAM" id="SSF54523">
    <property type="entry name" value="Pili subunits"/>
    <property type="match status" value="1"/>
</dbReference>
<dbReference type="InterPro" id="IPR011453">
    <property type="entry name" value="DUF1559"/>
</dbReference>
<dbReference type="PANTHER" id="PTHR30093:SF2">
    <property type="entry name" value="TYPE II SECRETION SYSTEM PROTEIN H"/>
    <property type="match status" value="1"/>
</dbReference>
<evidence type="ECO:0000313" key="2">
    <source>
        <dbReference type="EMBL" id="MCO6042644.1"/>
    </source>
</evidence>
<dbReference type="InterPro" id="IPR027558">
    <property type="entry name" value="Pre_pil_HX9DG_C"/>
</dbReference>
<dbReference type="NCBIfam" id="TIGR02532">
    <property type="entry name" value="IV_pilin_GFxxxE"/>
    <property type="match status" value="1"/>
</dbReference>
<proteinExistence type="predicted"/>
<dbReference type="Gene3D" id="3.30.700.10">
    <property type="entry name" value="Glycoprotein, Type 4 Pilin"/>
    <property type="match status" value="1"/>
</dbReference>
<dbReference type="Proteomes" id="UP001155241">
    <property type="component" value="Unassembled WGS sequence"/>
</dbReference>
<dbReference type="AlphaFoldDB" id="A0A9X2JH85"/>
<gene>
    <name evidence="2" type="ORF">NG895_01875</name>
</gene>
<dbReference type="PROSITE" id="PS00409">
    <property type="entry name" value="PROKAR_NTER_METHYL"/>
    <property type="match status" value="1"/>
</dbReference>
<reference evidence="2" key="1">
    <citation type="submission" date="2022-06" db="EMBL/GenBank/DDBJ databases">
        <title>Aeoliella straminimaris, a novel planctomycete from sediments.</title>
        <authorList>
            <person name="Vitorino I.R."/>
            <person name="Lage O.M."/>
        </authorList>
    </citation>
    <scope>NUCLEOTIDE SEQUENCE</scope>
    <source>
        <strain evidence="2">ICT_H6.2</strain>
    </source>
</reference>
<accession>A0A9X2JH85</accession>